<dbReference type="PROSITE" id="PS50903">
    <property type="entry name" value="RUBREDOXIN_LIKE"/>
    <property type="match status" value="1"/>
</dbReference>
<dbReference type="Gene3D" id="3.60.15.10">
    <property type="entry name" value="Ribonuclease Z/Hydroxyacylglutathione hydrolase-like"/>
    <property type="match status" value="1"/>
</dbReference>
<dbReference type="InterPro" id="IPR024934">
    <property type="entry name" value="Rubredoxin-like_dom"/>
</dbReference>
<keyword evidence="12" id="KW-1185">Reference proteome</keyword>
<keyword evidence="11" id="KW-0560">Oxidoreductase</keyword>
<dbReference type="PRINTS" id="PR00411">
    <property type="entry name" value="PNDRDTASEI"/>
</dbReference>
<dbReference type="SUPFAM" id="SSF51905">
    <property type="entry name" value="FAD/NAD(P)-binding domain"/>
    <property type="match status" value="2"/>
</dbReference>
<dbReference type="GO" id="GO:0005506">
    <property type="term" value="F:iron ion binding"/>
    <property type="evidence" value="ECO:0007669"/>
    <property type="project" value="InterPro"/>
</dbReference>
<protein>
    <submittedName>
        <fullName evidence="11">H(2)O-forming NADH oxidase</fullName>
        <ecNumber evidence="11">1.6.3.-</ecNumber>
    </submittedName>
</protein>
<dbReference type="Proteomes" id="UP000306509">
    <property type="component" value="Unassembled WGS sequence"/>
</dbReference>
<accession>A0A4U8Q115</accession>
<dbReference type="Gene3D" id="3.30.390.30">
    <property type="match status" value="1"/>
</dbReference>
<dbReference type="Pfam" id="PF18267">
    <property type="entry name" value="Rubredoxin_C"/>
    <property type="match status" value="1"/>
</dbReference>
<dbReference type="InterPro" id="IPR029039">
    <property type="entry name" value="Flavoprotein-like_sf"/>
</dbReference>
<dbReference type="Gene3D" id="2.20.28.10">
    <property type="match status" value="1"/>
</dbReference>
<dbReference type="InterPro" id="IPR008254">
    <property type="entry name" value="Flavodoxin/NO_synth"/>
</dbReference>
<evidence type="ECO:0000259" key="9">
    <source>
        <dbReference type="PROSITE" id="PS50902"/>
    </source>
</evidence>
<evidence type="ECO:0000256" key="7">
    <source>
        <dbReference type="ARBA" id="ARBA00022982"/>
    </source>
</evidence>
<organism evidence="11 12">
    <name type="scientific">Robinsoniella peoriensis</name>
    <dbReference type="NCBI Taxonomy" id="180332"/>
    <lineage>
        <taxon>Bacteria</taxon>
        <taxon>Bacillati</taxon>
        <taxon>Bacillota</taxon>
        <taxon>Clostridia</taxon>
        <taxon>Lachnospirales</taxon>
        <taxon>Lachnospiraceae</taxon>
        <taxon>Robinsoniella</taxon>
    </lineage>
</organism>
<dbReference type="AlphaFoldDB" id="A0A4U8Q115"/>
<dbReference type="STRING" id="180332.GCA_000797495_05587"/>
<dbReference type="InterPro" id="IPR041575">
    <property type="entry name" value="Rubredoxin_C"/>
</dbReference>
<name>A0A4U8Q115_9FIRM</name>
<dbReference type="PRINTS" id="PR00368">
    <property type="entry name" value="FADPNR"/>
</dbReference>
<dbReference type="InterPro" id="IPR036188">
    <property type="entry name" value="FAD/NAD-bd_sf"/>
</dbReference>
<evidence type="ECO:0000256" key="2">
    <source>
        <dbReference type="ARBA" id="ARBA00001974"/>
    </source>
</evidence>
<comment type="caution">
    <text evidence="11">The sequence shown here is derived from an EMBL/GenBank/DDBJ whole genome shotgun (WGS) entry which is preliminary data.</text>
</comment>
<dbReference type="InterPro" id="IPR016156">
    <property type="entry name" value="FAD/NAD-linked_Rdtase_dimer_sf"/>
</dbReference>
<dbReference type="Pfam" id="PF19583">
    <property type="entry name" value="ODP"/>
    <property type="match status" value="1"/>
</dbReference>
<dbReference type="EMBL" id="QGQD01000100">
    <property type="protein sequence ID" value="TLC98246.1"/>
    <property type="molecule type" value="Genomic_DNA"/>
</dbReference>
<dbReference type="CDD" id="cd07709">
    <property type="entry name" value="flavodiiron_proteins_MBL-fold"/>
    <property type="match status" value="1"/>
</dbReference>
<dbReference type="PANTHER" id="PTHR32145:SF11">
    <property type="entry name" value="DIFLAVIN FLAVOPROTEIN A 2-RELATED"/>
    <property type="match status" value="1"/>
</dbReference>
<comment type="cofactor">
    <cofactor evidence="2">
        <name>FAD</name>
        <dbReference type="ChEBI" id="CHEBI:57692"/>
    </cofactor>
</comment>
<keyword evidence="6" id="KW-0274">FAD</keyword>
<dbReference type="InterPro" id="IPR045761">
    <property type="entry name" value="ODP_dom"/>
</dbReference>
<feature type="domain" description="Rubredoxin-like" evidence="10">
    <location>
        <begin position="411"/>
        <end position="443"/>
    </location>
</feature>
<dbReference type="Gene3D" id="3.40.50.360">
    <property type="match status" value="1"/>
</dbReference>
<sequence>METLELKKNLYWTGIKDKDLRVFDIIMETEFGTTYNSYLIKGSEKTALFETAKFKFFDTYLEELEQLVDINKIDYIIVDHTEPDHAGSVEKLIEMNPNIKIVGTAVAISFLKNIVNRDFYSIAVKENDTLSLGDKTLHFMILPNLHWPDTMYTYIAEDKVLVTCDSFGSHYTFDGVLRSQVTDEDGYMRALKYYFDNIIGPFKPYMLKALNRIENLDIDMICTGHGPVLDCNIQEIMDTYRQWSTVINPNQQKTVVIPYVSAYGYTAEIAEEIAKGIRESGKIDVHLHDMVTSDKDEVLADIGFADGILFGTPTIVGEALKPIWDLTTSMFACTHGGKLASAFGSFGWSGEGVSHIVERLKQLRMKVVDGLKIKFKPGKNDLIEAYDYGYDFGCVLLDKENPRTKEKSAKKKLVKCLVCGEIFEEGIEICPVCGVGKENFVPVEVDEVSYKNNTSEFYLILGNGAAGVSAAEAIRERNETCSIVMVSNESVLSYNRPMLTKSMLASFNPPQLAIHDEKWYQDRNIINVLDKTVKSIDTQAKEVAFSDGLKLKYDKCIYALGSECFVPPIPGHDKEQVVAIRRLSDVVKIGKMLPNVKHAVVIGGGVLGLEAAWELSKAKCRVTIVEVANQLMGRQLDTGAGDMLKDIILDKGMDIRIGANVEEIEGEGAVTGVRLAGGEVIPAELVIVSAGVRANTKIAQEAGIQTDRAIVVDEKMHTNLTDIYACGDCAQYEGINYAIWPQALEMGKVAGANAAGDSVAYETVNAALTFHGMDTALFAIGDNGKNPDIKYKTVEFKDPMKMIYEKYYFSNNRLCGAILLGDTSKMVKVTAQIEEHTNFKEMF</sequence>
<evidence type="ECO:0000259" key="10">
    <source>
        <dbReference type="PROSITE" id="PS50903"/>
    </source>
</evidence>
<evidence type="ECO:0000256" key="5">
    <source>
        <dbReference type="ARBA" id="ARBA00022630"/>
    </source>
</evidence>
<evidence type="ECO:0000256" key="6">
    <source>
        <dbReference type="ARBA" id="ARBA00022827"/>
    </source>
</evidence>
<comment type="similarity">
    <text evidence="3">In the N-terminal section; belongs to the zinc metallo-hydrolase group 3 family.</text>
</comment>
<keyword evidence="7" id="KW-0249">Electron transport</keyword>
<reference evidence="11 12" key="1">
    <citation type="journal article" date="2019" name="Anaerobe">
        <title>Detection of Robinsoniella peoriensis in multiple bone samples of a trauma patient.</title>
        <authorList>
            <person name="Schrottner P."/>
            <person name="Hartwich K."/>
            <person name="Bunk B."/>
            <person name="Schober I."/>
            <person name="Helbig S."/>
            <person name="Rudolph W.W."/>
            <person name="Gunzer F."/>
        </authorList>
    </citation>
    <scope>NUCLEOTIDE SEQUENCE [LARGE SCALE GENOMIC DNA]</scope>
    <source>
        <strain evidence="11 12">DSM 106044</strain>
    </source>
</reference>
<dbReference type="GO" id="GO:0010181">
    <property type="term" value="F:FMN binding"/>
    <property type="evidence" value="ECO:0007669"/>
    <property type="project" value="InterPro"/>
</dbReference>
<comment type="cofactor">
    <cofactor evidence="1">
        <name>Fe cation</name>
        <dbReference type="ChEBI" id="CHEBI:24875"/>
    </cofactor>
</comment>
<evidence type="ECO:0000256" key="1">
    <source>
        <dbReference type="ARBA" id="ARBA00001962"/>
    </source>
</evidence>
<keyword evidence="8" id="KW-0408">Iron</keyword>
<dbReference type="RefSeq" id="WP_044297907.1">
    <property type="nucleotide sequence ID" value="NZ_JTGN01000029.1"/>
</dbReference>
<dbReference type="SUPFAM" id="SSF56281">
    <property type="entry name" value="Metallo-hydrolase/oxidoreductase"/>
    <property type="match status" value="1"/>
</dbReference>
<gene>
    <name evidence="11" type="primary">fprA1</name>
    <name evidence="11" type="ORF">DSM106044_04947</name>
</gene>
<dbReference type="SMART" id="SM00849">
    <property type="entry name" value="Lactamase_B"/>
    <property type="match status" value="1"/>
</dbReference>
<keyword evidence="5" id="KW-0285">Flavoprotein</keyword>
<evidence type="ECO:0000313" key="12">
    <source>
        <dbReference type="Proteomes" id="UP000306509"/>
    </source>
</evidence>
<dbReference type="InterPro" id="IPR036866">
    <property type="entry name" value="RibonucZ/Hydroxyglut_hydro"/>
</dbReference>
<dbReference type="SUPFAM" id="SSF52218">
    <property type="entry name" value="Flavoproteins"/>
    <property type="match status" value="1"/>
</dbReference>
<dbReference type="GO" id="GO:0016651">
    <property type="term" value="F:oxidoreductase activity, acting on NAD(P)H"/>
    <property type="evidence" value="ECO:0007669"/>
    <property type="project" value="UniProtKB-ARBA"/>
</dbReference>
<feature type="domain" description="Flavodoxin-like" evidence="9">
    <location>
        <begin position="255"/>
        <end position="393"/>
    </location>
</feature>
<dbReference type="InterPro" id="IPR051285">
    <property type="entry name" value="NADH_oxidoreductase_modular"/>
</dbReference>
<evidence type="ECO:0000313" key="11">
    <source>
        <dbReference type="EMBL" id="TLC98246.1"/>
    </source>
</evidence>
<dbReference type="EC" id="1.6.3.-" evidence="11"/>
<dbReference type="PANTHER" id="PTHR32145">
    <property type="entry name" value="DIFLAVIN FLAVOPROTEIN A 2-RELATED"/>
    <property type="match status" value="1"/>
</dbReference>
<dbReference type="SUPFAM" id="SSF57802">
    <property type="entry name" value="Rubredoxin-like"/>
    <property type="match status" value="1"/>
</dbReference>
<evidence type="ECO:0000256" key="8">
    <source>
        <dbReference type="ARBA" id="ARBA00023004"/>
    </source>
</evidence>
<dbReference type="InterPro" id="IPR023753">
    <property type="entry name" value="FAD/NAD-binding_dom"/>
</dbReference>
<keyword evidence="4" id="KW-0813">Transport</keyword>
<evidence type="ECO:0000256" key="3">
    <source>
        <dbReference type="ARBA" id="ARBA00007121"/>
    </source>
</evidence>
<dbReference type="Gene3D" id="3.50.50.60">
    <property type="entry name" value="FAD/NAD(P)-binding domain"/>
    <property type="match status" value="2"/>
</dbReference>
<dbReference type="Pfam" id="PF00258">
    <property type="entry name" value="Flavodoxin_1"/>
    <property type="match status" value="1"/>
</dbReference>
<evidence type="ECO:0000256" key="4">
    <source>
        <dbReference type="ARBA" id="ARBA00022448"/>
    </source>
</evidence>
<dbReference type="Pfam" id="PF07992">
    <property type="entry name" value="Pyr_redox_2"/>
    <property type="match status" value="1"/>
</dbReference>
<dbReference type="InterPro" id="IPR001279">
    <property type="entry name" value="Metallo-B-lactamas"/>
</dbReference>
<dbReference type="PROSITE" id="PS50902">
    <property type="entry name" value="FLAVODOXIN_LIKE"/>
    <property type="match status" value="1"/>
</dbReference>
<proteinExistence type="inferred from homology"/>